<gene>
    <name evidence="2" type="ORF">L195_g042267</name>
</gene>
<protein>
    <submittedName>
        <fullName evidence="2">Cytochrome p450</fullName>
    </submittedName>
</protein>
<comment type="caution">
    <text evidence="2">The sequence shown here is derived from an EMBL/GenBank/DDBJ whole genome shotgun (WGS) entry which is preliminary data.</text>
</comment>
<dbReference type="Proteomes" id="UP000236291">
    <property type="component" value="Unassembled WGS sequence"/>
</dbReference>
<dbReference type="AlphaFoldDB" id="A0A2K3M5Z0"/>
<reference evidence="2 3" key="2">
    <citation type="journal article" date="2017" name="Front. Plant Sci.">
        <title>Gene Classification and Mining of Molecular Markers Useful in Red Clover (Trifolium pratense) Breeding.</title>
        <authorList>
            <person name="Istvanek J."/>
            <person name="Dluhosova J."/>
            <person name="Dluhos P."/>
            <person name="Patkova L."/>
            <person name="Nedelnik J."/>
            <person name="Repkova J."/>
        </authorList>
    </citation>
    <scope>NUCLEOTIDE SEQUENCE [LARGE SCALE GENOMIC DNA]</scope>
    <source>
        <strain evidence="3">cv. Tatra</strain>
        <tissue evidence="2">Young leaves</tissue>
    </source>
</reference>
<dbReference type="PANTHER" id="PTHR47074">
    <property type="entry name" value="BNAC02G40300D PROTEIN"/>
    <property type="match status" value="1"/>
</dbReference>
<evidence type="ECO:0000313" key="3">
    <source>
        <dbReference type="Proteomes" id="UP000236291"/>
    </source>
</evidence>
<dbReference type="InterPro" id="IPR052929">
    <property type="entry name" value="RNase_H-like_EbsB-rel"/>
</dbReference>
<feature type="region of interest" description="Disordered" evidence="1">
    <location>
        <begin position="32"/>
        <end position="61"/>
    </location>
</feature>
<name>A0A2K3M5Z0_TRIPR</name>
<feature type="non-terminal residue" evidence="2">
    <location>
        <position position="1"/>
    </location>
</feature>
<sequence length="103" mass="11968">RNLKLWQNKTETCAQILDQALQLLGRYNQTFRPKAAKSSPCDSRRRGRRRRSTSVPPEIKWEKPGRGRYKCNIDASFSTQRNRVGLGICIREDEGRFVLAKTM</sequence>
<evidence type="ECO:0000313" key="2">
    <source>
        <dbReference type="EMBL" id="PNX86190.1"/>
    </source>
</evidence>
<proteinExistence type="predicted"/>
<dbReference type="PANTHER" id="PTHR47074:SF48">
    <property type="entry name" value="POLYNUCLEOTIDYL TRANSFERASE, RIBONUCLEASE H-LIKE SUPERFAMILY PROTEIN"/>
    <property type="match status" value="1"/>
</dbReference>
<reference evidence="2 3" key="1">
    <citation type="journal article" date="2014" name="Am. J. Bot.">
        <title>Genome assembly and annotation for red clover (Trifolium pratense; Fabaceae).</title>
        <authorList>
            <person name="Istvanek J."/>
            <person name="Jaros M."/>
            <person name="Krenek A."/>
            <person name="Repkova J."/>
        </authorList>
    </citation>
    <scope>NUCLEOTIDE SEQUENCE [LARGE SCALE GENOMIC DNA]</scope>
    <source>
        <strain evidence="3">cv. Tatra</strain>
        <tissue evidence="2">Young leaves</tissue>
    </source>
</reference>
<organism evidence="2 3">
    <name type="scientific">Trifolium pratense</name>
    <name type="common">Red clover</name>
    <dbReference type="NCBI Taxonomy" id="57577"/>
    <lineage>
        <taxon>Eukaryota</taxon>
        <taxon>Viridiplantae</taxon>
        <taxon>Streptophyta</taxon>
        <taxon>Embryophyta</taxon>
        <taxon>Tracheophyta</taxon>
        <taxon>Spermatophyta</taxon>
        <taxon>Magnoliopsida</taxon>
        <taxon>eudicotyledons</taxon>
        <taxon>Gunneridae</taxon>
        <taxon>Pentapetalae</taxon>
        <taxon>rosids</taxon>
        <taxon>fabids</taxon>
        <taxon>Fabales</taxon>
        <taxon>Fabaceae</taxon>
        <taxon>Papilionoideae</taxon>
        <taxon>50 kb inversion clade</taxon>
        <taxon>NPAAA clade</taxon>
        <taxon>Hologalegina</taxon>
        <taxon>IRL clade</taxon>
        <taxon>Trifolieae</taxon>
        <taxon>Trifolium</taxon>
    </lineage>
</organism>
<dbReference type="EMBL" id="ASHM01050570">
    <property type="protein sequence ID" value="PNX86190.1"/>
    <property type="molecule type" value="Genomic_DNA"/>
</dbReference>
<accession>A0A2K3M5Z0</accession>
<evidence type="ECO:0000256" key="1">
    <source>
        <dbReference type="SAM" id="MobiDB-lite"/>
    </source>
</evidence>